<dbReference type="EMBL" id="CM056744">
    <property type="protein sequence ID" value="KAJ8665888.1"/>
    <property type="molecule type" value="Genomic_DNA"/>
</dbReference>
<name>A0ACC2N407_9HYME</name>
<dbReference type="Proteomes" id="UP001239111">
    <property type="component" value="Chromosome 4"/>
</dbReference>
<gene>
    <name evidence="1" type="ORF">QAD02_007550</name>
</gene>
<sequence length="125" mass="14780">MESFIIDTSENMEIAQDQENGKVRNDTINELTWEQEETERRVRRNKIIILGLRLREQNIREQIQGWMKEKIEIDVVVIRCWEIEGRENAIDAGCEKGSKRKGILMIKKNLEGSDKYIDEDLTNKE</sequence>
<evidence type="ECO:0000313" key="1">
    <source>
        <dbReference type="EMBL" id="KAJ8665888.1"/>
    </source>
</evidence>
<keyword evidence="2" id="KW-1185">Reference proteome</keyword>
<evidence type="ECO:0000313" key="2">
    <source>
        <dbReference type="Proteomes" id="UP001239111"/>
    </source>
</evidence>
<accession>A0ACC2N407</accession>
<comment type="caution">
    <text evidence="1">The sequence shown here is derived from an EMBL/GenBank/DDBJ whole genome shotgun (WGS) entry which is preliminary data.</text>
</comment>
<proteinExistence type="predicted"/>
<organism evidence="1 2">
    <name type="scientific">Eretmocerus hayati</name>
    <dbReference type="NCBI Taxonomy" id="131215"/>
    <lineage>
        <taxon>Eukaryota</taxon>
        <taxon>Metazoa</taxon>
        <taxon>Ecdysozoa</taxon>
        <taxon>Arthropoda</taxon>
        <taxon>Hexapoda</taxon>
        <taxon>Insecta</taxon>
        <taxon>Pterygota</taxon>
        <taxon>Neoptera</taxon>
        <taxon>Endopterygota</taxon>
        <taxon>Hymenoptera</taxon>
        <taxon>Apocrita</taxon>
        <taxon>Proctotrupomorpha</taxon>
        <taxon>Chalcidoidea</taxon>
        <taxon>Aphelinidae</taxon>
        <taxon>Aphelininae</taxon>
        <taxon>Eretmocerus</taxon>
    </lineage>
</organism>
<protein>
    <submittedName>
        <fullName evidence="1">Uncharacterized protein</fullName>
    </submittedName>
</protein>
<reference evidence="1" key="1">
    <citation type="submission" date="2023-04" db="EMBL/GenBank/DDBJ databases">
        <title>A chromosome-level genome assembly of the parasitoid wasp Eretmocerus hayati.</title>
        <authorList>
            <person name="Zhong Y."/>
            <person name="Liu S."/>
            <person name="Liu Y."/>
        </authorList>
    </citation>
    <scope>NUCLEOTIDE SEQUENCE</scope>
    <source>
        <strain evidence="1">ZJU_SS_LIU_2023</strain>
    </source>
</reference>